<gene>
    <name evidence="6" type="ORF">GCM10022255_078590</name>
</gene>
<dbReference type="PANTHER" id="PTHR30055:SF234">
    <property type="entry name" value="HTH-TYPE TRANSCRIPTIONAL REGULATOR BETI"/>
    <property type="match status" value="1"/>
</dbReference>
<dbReference type="InterPro" id="IPR036271">
    <property type="entry name" value="Tet_transcr_reg_TetR-rel_C_sf"/>
</dbReference>
<dbReference type="EMBL" id="BAABAT010000030">
    <property type="protein sequence ID" value="GAA4258328.1"/>
    <property type="molecule type" value="Genomic_DNA"/>
</dbReference>
<dbReference type="RefSeq" id="WP_345135251.1">
    <property type="nucleotide sequence ID" value="NZ_BAABAT010000030.1"/>
</dbReference>
<feature type="domain" description="HTH tetR-type" evidence="5">
    <location>
        <begin position="12"/>
        <end position="72"/>
    </location>
</feature>
<evidence type="ECO:0000256" key="3">
    <source>
        <dbReference type="ARBA" id="ARBA00023163"/>
    </source>
</evidence>
<dbReference type="Gene3D" id="1.10.357.10">
    <property type="entry name" value="Tetracycline Repressor, domain 2"/>
    <property type="match status" value="1"/>
</dbReference>
<feature type="DNA-binding region" description="H-T-H motif" evidence="4">
    <location>
        <begin position="35"/>
        <end position="54"/>
    </location>
</feature>
<evidence type="ECO:0000256" key="2">
    <source>
        <dbReference type="ARBA" id="ARBA00023125"/>
    </source>
</evidence>
<dbReference type="InterPro" id="IPR001647">
    <property type="entry name" value="HTH_TetR"/>
</dbReference>
<dbReference type="PANTHER" id="PTHR30055">
    <property type="entry name" value="HTH-TYPE TRANSCRIPTIONAL REGULATOR RUTR"/>
    <property type="match status" value="1"/>
</dbReference>
<keyword evidence="1" id="KW-0805">Transcription regulation</keyword>
<dbReference type="SUPFAM" id="SSF46689">
    <property type="entry name" value="Homeodomain-like"/>
    <property type="match status" value="1"/>
</dbReference>
<reference evidence="7" key="1">
    <citation type="journal article" date="2019" name="Int. J. Syst. Evol. Microbiol.">
        <title>The Global Catalogue of Microorganisms (GCM) 10K type strain sequencing project: providing services to taxonomists for standard genome sequencing and annotation.</title>
        <authorList>
            <consortium name="The Broad Institute Genomics Platform"/>
            <consortium name="The Broad Institute Genome Sequencing Center for Infectious Disease"/>
            <person name="Wu L."/>
            <person name="Ma J."/>
        </authorList>
    </citation>
    <scope>NUCLEOTIDE SEQUENCE [LARGE SCALE GENOMIC DNA]</scope>
    <source>
        <strain evidence="7">JCM 17441</strain>
    </source>
</reference>
<organism evidence="6 7">
    <name type="scientific">Dactylosporangium darangshiense</name>
    <dbReference type="NCBI Taxonomy" id="579108"/>
    <lineage>
        <taxon>Bacteria</taxon>
        <taxon>Bacillati</taxon>
        <taxon>Actinomycetota</taxon>
        <taxon>Actinomycetes</taxon>
        <taxon>Micromonosporales</taxon>
        <taxon>Micromonosporaceae</taxon>
        <taxon>Dactylosporangium</taxon>
    </lineage>
</organism>
<sequence length="192" mass="21002">MSIRERRERERADRERLIVTAARELAEAEGWEAVTTRRLADRVEYSQPVLYSHFKSMGAIMAAVAVEGFADLAAQLRAVRAGEPDPARALAGVGSVYLGFAERRPALYDAMFAHAVDLPFAMADAPESLRAGFGELAEALRPYAGGEDLGLLTETYWAALHGLATLARGGRLPARFRDRRLAILLERFTAAG</sequence>
<proteinExistence type="predicted"/>
<comment type="caution">
    <text evidence="6">The sequence shown here is derived from an EMBL/GenBank/DDBJ whole genome shotgun (WGS) entry which is preliminary data.</text>
</comment>
<evidence type="ECO:0000256" key="4">
    <source>
        <dbReference type="PROSITE-ProRule" id="PRU00335"/>
    </source>
</evidence>
<evidence type="ECO:0000313" key="7">
    <source>
        <dbReference type="Proteomes" id="UP001500620"/>
    </source>
</evidence>
<dbReference type="PROSITE" id="PS50977">
    <property type="entry name" value="HTH_TETR_2"/>
    <property type="match status" value="1"/>
</dbReference>
<keyword evidence="7" id="KW-1185">Reference proteome</keyword>
<accession>A0ABP8DKJ5</accession>
<evidence type="ECO:0000256" key="1">
    <source>
        <dbReference type="ARBA" id="ARBA00023015"/>
    </source>
</evidence>
<evidence type="ECO:0000313" key="6">
    <source>
        <dbReference type="EMBL" id="GAA4258328.1"/>
    </source>
</evidence>
<dbReference type="Pfam" id="PF13305">
    <property type="entry name" value="TetR_C_33"/>
    <property type="match status" value="1"/>
</dbReference>
<protein>
    <submittedName>
        <fullName evidence="6">TetR/AcrR family transcriptional regulator</fullName>
    </submittedName>
</protein>
<keyword evidence="3" id="KW-0804">Transcription</keyword>
<evidence type="ECO:0000259" key="5">
    <source>
        <dbReference type="PROSITE" id="PS50977"/>
    </source>
</evidence>
<keyword evidence="2 4" id="KW-0238">DNA-binding</keyword>
<dbReference type="Proteomes" id="UP001500620">
    <property type="component" value="Unassembled WGS sequence"/>
</dbReference>
<dbReference type="InterPro" id="IPR025996">
    <property type="entry name" value="MT1864/Rv1816-like_C"/>
</dbReference>
<dbReference type="InterPro" id="IPR009057">
    <property type="entry name" value="Homeodomain-like_sf"/>
</dbReference>
<dbReference type="InterPro" id="IPR050109">
    <property type="entry name" value="HTH-type_TetR-like_transc_reg"/>
</dbReference>
<dbReference type="SUPFAM" id="SSF48498">
    <property type="entry name" value="Tetracyclin repressor-like, C-terminal domain"/>
    <property type="match status" value="1"/>
</dbReference>
<name>A0ABP8DKJ5_9ACTN</name>
<dbReference type="Pfam" id="PF00440">
    <property type="entry name" value="TetR_N"/>
    <property type="match status" value="1"/>
</dbReference>